<dbReference type="InterPro" id="IPR006612">
    <property type="entry name" value="THAP_Znf"/>
</dbReference>
<dbReference type="AlphaFoldDB" id="A0A673H4I6"/>
<reference evidence="7" key="2">
    <citation type="submission" date="2025-09" db="UniProtKB">
        <authorList>
            <consortium name="Ensembl"/>
        </authorList>
    </citation>
    <scope>IDENTIFICATION</scope>
</reference>
<reference evidence="7" key="1">
    <citation type="submission" date="2025-08" db="UniProtKB">
        <authorList>
            <consortium name="Ensembl"/>
        </authorList>
    </citation>
    <scope>IDENTIFICATION</scope>
</reference>
<sequence length="82" mass="9557">MVRVCAFPGCFNREKAIRLRPVAASQEESMTFHTLPLHDPERLKLWLLALKRDINSPIENIRALRVCKIIPFCCVFNKCIQF</sequence>
<evidence type="ECO:0000259" key="6">
    <source>
        <dbReference type="PROSITE" id="PS50950"/>
    </source>
</evidence>
<dbReference type="GO" id="GO:0008270">
    <property type="term" value="F:zinc ion binding"/>
    <property type="evidence" value="ECO:0007669"/>
    <property type="project" value="UniProtKB-KW"/>
</dbReference>
<keyword evidence="1" id="KW-0479">Metal-binding</keyword>
<evidence type="ECO:0000256" key="5">
    <source>
        <dbReference type="PROSITE-ProRule" id="PRU00309"/>
    </source>
</evidence>
<feature type="domain" description="THAP-type" evidence="6">
    <location>
        <begin position="1"/>
        <end position="82"/>
    </location>
</feature>
<keyword evidence="3" id="KW-0862">Zinc</keyword>
<dbReference type="Ensembl" id="ENSSRHT00000021025.1">
    <property type="protein sequence ID" value="ENSSRHP00000020377.1"/>
    <property type="gene ID" value="ENSSRHG00000010906.1"/>
</dbReference>
<dbReference type="PROSITE" id="PS50950">
    <property type="entry name" value="ZF_THAP"/>
    <property type="match status" value="1"/>
</dbReference>
<keyword evidence="2 5" id="KW-0863">Zinc-finger</keyword>
<name>A0A673H4I6_9TELE</name>
<evidence type="ECO:0000256" key="1">
    <source>
        <dbReference type="ARBA" id="ARBA00022723"/>
    </source>
</evidence>
<dbReference type="GO" id="GO:0003677">
    <property type="term" value="F:DNA binding"/>
    <property type="evidence" value="ECO:0007669"/>
    <property type="project" value="UniProtKB-UniRule"/>
</dbReference>
<organism evidence="7 8">
    <name type="scientific">Sinocyclocheilus rhinocerous</name>
    <dbReference type="NCBI Taxonomy" id="307959"/>
    <lineage>
        <taxon>Eukaryota</taxon>
        <taxon>Metazoa</taxon>
        <taxon>Chordata</taxon>
        <taxon>Craniata</taxon>
        <taxon>Vertebrata</taxon>
        <taxon>Euteleostomi</taxon>
        <taxon>Actinopterygii</taxon>
        <taxon>Neopterygii</taxon>
        <taxon>Teleostei</taxon>
        <taxon>Ostariophysi</taxon>
        <taxon>Cypriniformes</taxon>
        <taxon>Cyprinidae</taxon>
        <taxon>Cyprininae</taxon>
        <taxon>Sinocyclocheilus</taxon>
    </lineage>
</organism>
<accession>A0A673H4I6</accession>
<dbReference type="SUPFAM" id="SSF57716">
    <property type="entry name" value="Glucocorticoid receptor-like (DNA-binding domain)"/>
    <property type="match status" value="1"/>
</dbReference>
<evidence type="ECO:0000313" key="8">
    <source>
        <dbReference type="Proteomes" id="UP000472270"/>
    </source>
</evidence>
<evidence type="ECO:0000256" key="3">
    <source>
        <dbReference type="ARBA" id="ARBA00022833"/>
    </source>
</evidence>
<evidence type="ECO:0000256" key="4">
    <source>
        <dbReference type="ARBA" id="ARBA00023125"/>
    </source>
</evidence>
<keyword evidence="4 5" id="KW-0238">DNA-binding</keyword>
<keyword evidence="8" id="KW-1185">Reference proteome</keyword>
<evidence type="ECO:0000313" key="7">
    <source>
        <dbReference type="Ensembl" id="ENSSRHP00000020377.1"/>
    </source>
</evidence>
<protein>
    <recommendedName>
        <fullName evidence="6">THAP-type domain-containing protein</fullName>
    </recommendedName>
</protein>
<dbReference type="Proteomes" id="UP000472270">
    <property type="component" value="Unassembled WGS sequence"/>
</dbReference>
<proteinExistence type="predicted"/>
<evidence type="ECO:0000256" key="2">
    <source>
        <dbReference type="ARBA" id="ARBA00022771"/>
    </source>
</evidence>
<dbReference type="Pfam" id="PF05485">
    <property type="entry name" value="THAP"/>
    <property type="match status" value="1"/>
</dbReference>